<feature type="region of interest" description="Disordered" evidence="1">
    <location>
        <begin position="137"/>
        <end position="191"/>
    </location>
</feature>
<sequence length="254" mass="28483">MMDTLSENPRAVIGANNPPPEMTPFDAVKINITDLYDEARLWLDGTPVETQEQADALNTLKARIKDAIRAAETQRVIEGTPHKQAIDEIQARYNELIGNNKSVTGIALKAEEACNKALKPYLLELDRQQQEAARIAREEAERKQREAMEAMRQRDAANLQQREDAERLVQEAKQADAAASQAEKAKAHAKGEGRATGLRTVYRAVMVDRQLAAKWVWLDRNEELMAWIQDQADKAVRGGVRSIAGFEVIEEKVL</sequence>
<evidence type="ECO:0000313" key="3">
    <source>
        <dbReference type="Proteomes" id="UP000515518"/>
    </source>
</evidence>
<proteinExistence type="predicted"/>
<dbReference type="Proteomes" id="UP000515518">
    <property type="component" value="Chromosome"/>
</dbReference>
<dbReference type="AlphaFoldDB" id="A0A7G6RL63"/>
<feature type="compositionally biased region" description="Basic and acidic residues" evidence="1">
    <location>
        <begin position="137"/>
        <end position="174"/>
    </location>
</feature>
<name>A0A7G6RL63_RHILV</name>
<reference evidence="3" key="1">
    <citation type="journal article" date="2020" name="Mol. Plant Microbe">
        <title>Rhizobial microsymbionts of the narrowly endemic Oxytropis species growing in Kamchatka are characterized by significant genetic diversity and possess a set of genes that are associated with T3SS and T6SS secretion systems and can affect the development of symbiosis.</title>
        <authorList>
            <person name="Safronova V."/>
            <person name="Guro P."/>
            <person name="Sazanova A."/>
            <person name="Kuznetsova I."/>
            <person name="Belimov A."/>
            <person name="Yakubov V."/>
            <person name="Chirak E."/>
            <person name="Afonin A."/>
            <person name="Gogolev Y."/>
            <person name="Andronov E."/>
            <person name="Tikhonovich I."/>
        </authorList>
    </citation>
    <scope>NUCLEOTIDE SEQUENCE [LARGE SCALE GENOMIC DNA]</scope>
    <source>
        <strain evidence="3">RCAM0610</strain>
    </source>
</reference>
<organism evidence="2 3">
    <name type="scientific">Rhizobium leguminosarum bv. viciae</name>
    <dbReference type="NCBI Taxonomy" id="387"/>
    <lineage>
        <taxon>Bacteria</taxon>
        <taxon>Pseudomonadati</taxon>
        <taxon>Pseudomonadota</taxon>
        <taxon>Alphaproteobacteria</taxon>
        <taxon>Hyphomicrobiales</taxon>
        <taxon>Rhizobiaceae</taxon>
        <taxon>Rhizobium/Agrobacterium group</taxon>
        <taxon>Rhizobium</taxon>
    </lineage>
</organism>
<gene>
    <name evidence="2" type="ORF">HB770_21070</name>
</gene>
<accession>A0A7G6RL63</accession>
<evidence type="ECO:0000313" key="2">
    <source>
        <dbReference type="EMBL" id="QND42995.1"/>
    </source>
</evidence>
<protein>
    <submittedName>
        <fullName evidence="2">Uncharacterized protein</fullName>
    </submittedName>
</protein>
<evidence type="ECO:0000256" key="1">
    <source>
        <dbReference type="SAM" id="MobiDB-lite"/>
    </source>
</evidence>
<dbReference type="EMBL" id="CP050549">
    <property type="protein sequence ID" value="QND42995.1"/>
    <property type="molecule type" value="Genomic_DNA"/>
</dbReference>